<name>A0A9W9GRD5_9EURO</name>
<dbReference type="AlphaFoldDB" id="A0A9W9GRD5"/>
<evidence type="ECO:0000313" key="2">
    <source>
        <dbReference type="Proteomes" id="UP001147746"/>
    </source>
</evidence>
<sequence length="181" mass="20178">MAPVYESFSLLETFSRNKAYFDPRLFKVHSTVDNGLLVQPKSSTPPQLVLSLEAVPIIPAKDPDNSLPGLHFQIRGDTSPVPFSTTQEQTRSISYDSTTRVPQQKDFSPFGNFADTSFDSYIENGICSPVQSVLESSDNGSEPDIITVEENDVRKLIAEELKKKMISAKNLYSRVRSSMHC</sequence>
<protein>
    <submittedName>
        <fullName evidence="1">Uncharacterized protein</fullName>
    </submittedName>
</protein>
<proteinExistence type="predicted"/>
<keyword evidence="2" id="KW-1185">Reference proteome</keyword>
<reference evidence="1" key="2">
    <citation type="journal article" date="2023" name="IMA Fungus">
        <title>Comparative genomic study of the Penicillium genus elucidates a diverse pangenome and 15 lateral gene transfer events.</title>
        <authorList>
            <person name="Petersen C."/>
            <person name="Sorensen T."/>
            <person name="Nielsen M.R."/>
            <person name="Sondergaard T.E."/>
            <person name="Sorensen J.L."/>
            <person name="Fitzpatrick D.A."/>
            <person name="Frisvad J.C."/>
            <person name="Nielsen K.L."/>
        </authorList>
    </citation>
    <scope>NUCLEOTIDE SEQUENCE</scope>
    <source>
        <strain evidence="1">IBT 21472</strain>
    </source>
</reference>
<organism evidence="1 2">
    <name type="scientific">Penicillium atrosanguineum</name>
    <dbReference type="NCBI Taxonomy" id="1132637"/>
    <lineage>
        <taxon>Eukaryota</taxon>
        <taxon>Fungi</taxon>
        <taxon>Dikarya</taxon>
        <taxon>Ascomycota</taxon>
        <taxon>Pezizomycotina</taxon>
        <taxon>Eurotiomycetes</taxon>
        <taxon>Eurotiomycetidae</taxon>
        <taxon>Eurotiales</taxon>
        <taxon>Aspergillaceae</taxon>
        <taxon>Penicillium</taxon>
    </lineage>
</organism>
<comment type="caution">
    <text evidence="1">The sequence shown here is derived from an EMBL/GenBank/DDBJ whole genome shotgun (WGS) entry which is preliminary data.</text>
</comment>
<reference evidence="1" key="1">
    <citation type="submission" date="2022-12" db="EMBL/GenBank/DDBJ databases">
        <authorList>
            <person name="Petersen C."/>
        </authorList>
    </citation>
    <scope>NUCLEOTIDE SEQUENCE</scope>
    <source>
        <strain evidence="1">IBT 21472</strain>
    </source>
</reference>
<gene>
    <name evidence="1" type="ORF">N7476_001299</name>
</gene>
<evidence type="ECO:0000313" key="1">
    <source>
        <dbReference type="EMBL" id="KAJ5331516.1"/>
    </source>
</evidence>
<accession>A0A9W9GRD5</accession>
<dbReference type="Proteomes" id="UP001147746">
    <property type="component" value="Unassembled WGS sequence"/>
</dbReference>
<dbReference type="EMBL" id="JAPZBO010000001">
    <property type="protein sequence ID" value="KAJ5331516.1"/>
    <property type="molecule type" value="Genomic_DNA"/>
</dbReference>